<evidence type="ECO:0000256" key="2">
    <source>
        <dbReference type="SAM" id="Phobius"/>
    </source>
</evidence>
<feature type="transmembrane region" description="Helical" evidence="2">
    <location>
        <begin position="6"/>
        <end position="25"/>
    </location>
</feature>
<protein>
    <submittedName>
        <fullName evidence="3">Uncharacterized protein</fullName>
    </submittedName>
</protein>
<accession>A0A558A5H7</accession>
<keyword evidence="4" id="KW-1185">Reference proteome</keyword>
<name>A0A558A5H7_9PSEU</name>
<dbReference type="RefSeq" id="WP_144642162.1">
    <property type="nucleotide sequence ID" value="NZ_VJZA01000046.1"/>
</dbReference>
<comment type="caution">
    <text evidence="3">The sequence shown here is derived from an EMBL/GenBank/DDBJ whole genome shotgun (WGS) entry which is preliminary data.</text>
</comment>
<feature type="region of interest" description="Disordered" evidence="1">
    <location>
        <begin position="119"/>
        <end position="166"/>
    </location>
</feature>
<feature type="transmembrane region" description="Helical" evidence="2">
    <location>
        <begin position="82"/>
        <end position="101"/>
    </location>
</feature>
<reference evidence="3 4" key="1">
    <citation type="submission" date="2019-07" db="EMBL/GenBank/DDBJ databases">
        <title>New species of Amycolatopsis and Streptomyces.</title>
        <authorList>
            <person name="Duangmal K."/>
            <person name="Teo W.F.A."/>
            <person name="Lipun K."/>
        </authorList>
    </citation>
    <scope>NUCLEOTIDE SEQUENCE [LARGE SCALE GENOMIC DNA]</scope>
    <source>
        <strain evidence="3 4">JCM 30562</strain>
    </source>
</reference>
<proteinExistence type="predicted"/>
<evidence type="ECO:0000313" key="3">
    <source>
        <dbReference type="EMBL" id="TVT19527.1"/>
    </source>
</evidence>
<dbReference type="Proteomes" id="UP000318578">
    <property type="component" value="Unassembled WGS sequence"/>
</dbReference>
<feature type="transmembrane region" description="Helical" evidence="2">
    <location>
        <begin position="46"/>
        <end position="70"/>
    </location>
</feature>
<dbReference type="OrthoDB" id="3693726at2"/>
<evidence type="ECO:0000256" key="1">
    <source>
        <dbReference type="SAM" id="MobiDB-lite"/>
    </source>
</evidence>
<dbReference type="AlphaFoldDB" id="A0A558A5H7"/>
<organism evidence="3 4">
    <name type="scientific">Amycolatopsis acidiphila</name>
    <dbReference type="NCBI Taxonomy" id="715473"/>
    <lineage>
        <taxon>Bacteria</taxon>
        <taxon>Bacillati</taxon>
        <taxon>Actinomycetota</taxon>
        <taxon>Actinomycetes</taxon>
        <taxon>Pseudonocardiales</taxon>
        <taxon>Pseudonocardiaceae</taxon>
        <taxon>Amycolatopsis</taxon>
    </lineage>
</organism>
<keyword evidence="2" id="KW-0812">Transmembrane</keyword>
<feature type="compositionally biased region" description="Polar residues" evidence="1">
    <location>
        <begin position="130"/>
        <end position="140"/>
    </location>
</feature>
<dbReference type="EMBL" id="VJZA01000046">
    <property type="protein sequence ID" value="TVT19527.1"/>
    <property type="molecule type" value="Genomic_DNA"/>
</dbReference>
<keyword evidence="2" id="KW-0472">Membrane</keyword>
<gene>
    <name evidence="3" type="ORF">FNH06_24145</name>
</gene>
<evidence type="ECO:0000313" key="4">
    <source>
        <dbReference type="Proteomes" id="UP000318578"/>
    </source>
</evidence>
<keyword evidence="2" id="KW-1133">Transmembrane helix</keyword>
<sequence length="177" mass="19112">MDTNSYVSFLVIGILLAAIDGQIIYRSGARYLQGDRGRPEAASAMTMLVTALFYVVVLGALALISTVHFPGGGSFPAVMGRVGVYLLILALAHAITIAVLAQRREEQVVEDWNARAAVAEPQRGADEMEQQLQEPTTSPVPGQEGRHPRVSPNLEQGGPYRTGGDALLPCINRRRCR</sequence>